<sequence length="274" mass="31194">MTKLTSILVTLLLTTIVFTSYAQKGDGDFYAFDENFKTVNSLDVATYFLNVRKDADSVFVCRYYQKNGPMLRQETYKDKTLKIKHGRFVWYNEGGKVDSTGIFVNGLKDGDFDHYDDTLGTIDTYAYKNGLLEFHKDHIKKFIYYANGNVEDLNLKSNIADTSSKIFTTVQIESEFNGGQKAWSKYVGKNFAIPKRYEAIVGRKGGRGKVTGYFTVDKIGKIGDVWLARSCEWSVDIEAIKVFKNGPDWTPAIQNGVKVKSRKRQDISFIVDPY</sequence>
<organism evidence="2 3">
    <name type="scientific">Parasediminibacterium paludis</name>
    <dbReference type="NCBI Taxonomy" id="908966"/>
    <lineage>
        <taxon>Bacteria</taxon>
        <taxon>Pseudomonadati</taxon>
        <taxon>Bacteroidota</taxon>
        <taxon>Chitinophagia</taxon>
        <taxon>Chitinophagales</taxon>
        <taxon>Chitinophagaceae</taxon>
        <taxon>Parasediminibacterium</taxon>
    </lineage>
</organism>
<dbReference type="SUPFAM" id="SSF74653">
    <property type="entry name" value="TolA/TonB C-terminal domain"/>
    <property type="match status" value="1"/>
</dbReference>
<dbReference type="Proteomes" id="UP001595906">
    <property type="component" value="Unassembled WGS sequence"/>
</dbReference>
<dbReference type="Gene3D" id="3.90.930.1">
    <property type="match status" value="1"/>
</dbReference>
<keyword evidence="1" id="KW-0732">Signal</keyword>
<feature type="chain" id="PRO_5045927331" description="TonB C-terminal domain-containing protein" evidence="1">
    <location>
        <begin position="23"/>
        <end position="274"/>
    </location>
</feature>
<accession>A0ABV8PTT5</accession>
<gene>
    <name evidence="2" type="ORF">ACFOW1_05340</name>
</gene>
<dbReference type="RefSeq" id="WP_379012699.1">
    <property type="nucleotide sequence ID" value="NZ_JBHSDC010000003.1"/>
</dbReference>
<proteinExistence type="predicted"/>
<evidence type="ECO:0000313" key="2">
    <source>
        <dbReference type="EMBL" id="MFC4231303.1"/>
    </source>
</evidence>
<keyword evidence="3" id="KW-1185">Reference proteome</keyword>
<comment type="caution">
    <text evidence="2">The sequence shown here is derived from an EMBL/GenBank/DDBJ whole genome shotgun (WGS) entry which is preliminary data.</text>
</comment>
<name>A0ABV8PTT5_9BACT</name>
<dbReference type="Gene3D" id="3.30.1150.10">
    <property type="match status" value="1"/>
</dbReference>
<feature type="signal peptide" evidence="1">
    <location>
        <begin position="1"/>
        <end position="22"/>
    </location>
</feature>
<evidence type="ECO:0008006" key="4">
    <source>
        <dbReference type="Google" id="ProtNLM"/>
    </source>
</evidence>
<protein>
    <recommendedName>
        <fullName evidence="4">TonB C-terminal domain-containing protein</fullName>
    </recommendedName>
</protein>
<evidence type="ECO:0000313" key="3">
    <source>
        <dbReference type="Proteomes" id="UP001595906"/>
    </source>
</evidence>
<evidence type="ECO:0000256" key="1">
    <source>
        <dbReference type="SAM" id="SignalP"/>
    </source>
</evidence>
<reference evidence="3" key="1">
    <citation type="journal article" date="2019" name="Int. J. Syst. Evol. Microbiol.">
        <title>The Global Catalogue of Microorganisms (GCM) 10K type strain sequencing project: providing services to taxonomists for standard genome sequencing and annotation.</title>
        <authorList>
            <consortium name="The Broad Institute Genomics Platform"/>
            <consortium name="The Broad Institute Genome Sequencing Center for Infectious Disease"/>
            <person name="Wu L."/>
            <person name="Ma J."/>
        </authorList>
    </citation>
    <scope>NUCLEOTIDE SEQUENCE [LARGE SCALE GENOMIC DNA]</scope>
    <source>
        <strain evidence="3">CECT 8010</strain>
    </source>
</reference>
<dbReference type="EMBL" id="JBHSDC010000003">
    <property type="protein sequence ID" value="MFC4231303.1"/>
    <property type="molecule type" value="Genomic_DNA"/>
</dbReference>